<keyword evidence="4 6" id="KW-1133">Transmembrane helix</keyword>
<feature type="transmembrane region" description="Helical" evidence="6">
    <location>
        <begin position="203"/>
        <end position="222"/>
    </location>
</feature>
<dbReference type="Gene3D" id="1.20.1250.20">
    <property type="entry name" value="MFS general substrate transporter like domains"/>
    <property type="match status" value="2"/>
</dbReference>
<dbReference type="AlphaFoldDB" id="A0A564T5C8"/>
<feature type="transmembrane region" description="Helical" evidence="6">
    <location>
        <begin position="75"/>
        <end position="92"/>
    </location>
</feature>
<protein>
    <submittedName>
        <fullName evidence="8">Putative transporter YycB</fullName>
    </submittedName>
</protein>
<evidence type="ECO:0000256" key="6">
    <source>
        <dbReference type="SAM" id="Phobius"/>
    </source>
</evidence>
<reference evidence="8 9" key="1">
    <citation type="submission" date="2019-07" db="EMBL/GenBank/DDBJ databases">
        <authorList>
            <person name="Hibberd C M."/>
            <person name="Gehrig L. J."/>
            <person name="Chang H.-W."/>
            <person name="Venkatesh S."/>
        </authorList>
    </citation>
    <scope>NUCLEOTIDE SEQUENCE [LARGE SCALE GENOMIC DNA]</scope>
    <source>
        <strain evidence="8">Streptococcus_constellatus_SS_Bg39</strain>
    </source>
</reference>
<feature type="transmembrane region" description="Helical" evidence="6">
    <location>
        <begin position="361"/>
        <end position="382"/>
    </location>
</feature>
<dbReference type="SUPFAM" id="SSF103473">
    <property type="entry name" value="MFS general substrate transporter"/>
    <property type="match status" value="1"/>
</dbReference>
<evidence type="ECO:0000256" key="2">
    <source>
        <dbReference type="ARBA" id="ARBA00022448"/>
    </source>
</evidence>
<evidence type="ECO:0000259" key="7">
    <source>
        <dbReference type="PROSITE" id="PS50850"/>
    </source>
</evidence>
<dbReference type="InterPro" id="IPR052524">
    <property type="entry name" value="MFS_Cyanate_Porter"/>
</dbReference>
<feature type="transmembrane region" description="Helical" evidence="6">
    <location>
        <begin position="98"/>
        <end position="115"/>
    </location>
</feature>
<keyword evidence="2" id="KW-0813">Transport</keyword>
<keyword evidence="5 6" id="KW-0472">Membrane</keyword>
<dbReference type="PANTHER" id="PTHR23523">
    <property type="match status" value="1"/>
</dbReference>
<feature type="domain" description="Major facilitator superfamily (MFS) profile" evidence="7">
    <location>
        <begin position="5"/>
        <end position="387"/>
    </location>
</feature>
<evidence type="ECO:0000256" key="4">
    <source>
        <dbReference type="ARBA" id="ARBA00022989"/>
    </source>
</evidence>
<evidence type="ECO:0000256" key="1">
    <source>
        <dbReference type="ARBA" id="ARBA00004651"/>
    </source>
</evidence>
<proteinExistence type="predicted"/>
<evidence type="ECO:0000313" key="8">
    <source>
        <dbReference type="EMBL" id="VUX01881.1"/>
    </source>
</evidence>
<evidence type="ECO:0000256" key="3">
    <source>
        <dbReference type="ARBA" id="ARBA00022692"/>
    </source>
</evidence>
<comment type="subcellular location">
    <subcellularLocation>
        <location evidence="1">Cell membrane</location>
        <topology evidence="1">Multi-pass membrane protein</topology>
    </subcellularLocation>
</comment>
<name>A0A564T5C8_STRCV</name>
<accession>A0A564T5C8</accession>
<feature type="transmembrane region" description="Helical" evidence="6">
    <location>
        <begin position="295"/>
        <end position="317"/>
    </location>
</feature>
<dbReference type="GO" id="GO:0022857">
    <property type="term" value="F:transmembrane transporter activity"/>
    <property type="evidence" value="ECO:0007669"/>
    <property type="project" value="InterPro"/>
</dbReference>
<dbReference type="Pfam" id="PF07690">
    <property type="entry name" value="MFS_1"/>
    <property type="match status" value="1"/>
</dbReference>
<feature type="transmembrane region" description="Helical" evidence="6">
    <location>
        <begin position="228"/>
        <end position="249"/>
    </location>
</feature>
<keyword evidence="3 6" id="KW-0812">Transmembrane</keyword>
<dbReference type="OrthoDB" id="9797740at2"/>
<feature type="transmembrane region" description="Helical" evidence="6">
    <location>
        <begin position="270"/>
        <end position="289"/>
    </location>
</feature>
<dbReference type="GO" id="GO:0005886">
    <property type="term" value="C:plasma membrane"/>
    <property type="evidence" value="ECO:0007669"/>
    <property type="project" value="UniProtKB-SubCell"/>
</dbReference>
<organism evidence="8 9">
    <name type="scientific">Streptococcus constellatus</name>
    <dbReference type="NCBI Taxonomy" id="76860"/>
    <lineage>
        <taxon>Bacteria</taxon>
        <taxon>Bacillati</taxon>
        <taxon>Bacillota</taxon>
        <taxon>Bacilli</taxon>
        <taxon>Lactobacillales</taxon>
        <taxon>Streptococcaceae</taxon>
        <taxon>Streptococcus</taxon>
        <taxon>Streptococcus anginosus group</taxon>
    </lineage>
</organism>
<dbReference type="InterPro" id="IPR011701">
    <property type="entry name" value="MFS"/>
</dbReference>
<feature type="transmembrane region" description="Helical" evidence="6">
    <location>
        <begin position="45"/>
        <end position="63"/>
    </location>
</feature>
<dbReference type="InterPro" id="IPR036259">
    <property type="entry name" value="MFS_trans_sf"/>
</dbReference>
<dbReference type="EMBL" id="CABHMZ010000017">
    <property type="protein sequence ID" value="VUX01881.1"/>
    <property type="molecule type" value="Genomic_DNA"/>
</dbReference>
<evidence type="ECO:0000313" key="9">
    <source>
        <dbReference type="Proteomes" id="UP000385544"/>
    </source>
</evidence>
<dbReference type="InterPro" id="IPR020846">
    <property type="entry name" value="MFS_dom"/>
</dbReference>
<dbReference type="PROSITE" id="PS50850">
    <property type="entry name" value="MFS"/>
    <property type="match status" value="1"/>
</dbReference>
<feature type="transmembrane region" description="Helical" evidence="6">
    <location>
        <begin position="338"/>
        <end position="355"/>
    </location>
</feature>
<dbReference type="PANTHER" id="PTHR23523:SF2">
    <property type="entry name" value="2-NITROIMIDAZOLE TRANSPORTER"/>
    <property type="match status" value="1"/>
</dbReference>
<gene>
    <name evidence="8" type="primary">yycB</name>
    <name evidence="8" type="ORF">SCSS39_01163</name>
</gene>
<dbReference type="Proteomes" id="UP000385544">
    <property type="component" value="Unassembled WGS sequence"/>
</dbReference>
<evidence type="ECO:0000256" key="5">
    <source>
        <dbReference type="ARBA" id="ARBA00023136"/>
    </source>
</evidence>
<sequence>MKKQHSIFLLPGIIMVGVALRTPFTTLPTVLTDIASGLHVSVSSLGLLTSLPLIMFALCSSFSARLASKIGLERLFALVLALLTIGSLIRIFNLPFLYIGTILIGASIAVLNVLLPSVIQANQPHRIGLLTTMYITSMGLSTAVASSIAVPITEASSWKGLILWLTVICLLAFLIWLPNTSYNHYLVNKDKSSQGSAIWKNKKVWAIIIFGGLQSLLFYTSLTWLPTMAIQTGISNASAGFLASIFNLISLPFSMTIPSLTTRLSPRHRLIMLGLISASGLIGISMLLIQTNNFMYWLIINILIGTAVSALFPYLMVTFSMKTSSPEQTAQLSGLAQTGGYLLAAFGPALFGYSADFFCSWIPAIVILLVLTVIMIIALFYVEKSDKIL</sequence>
<dbReference type="CDD" id="cd17339">
    <property type="entry name" value="MFS_NIMT_CynX_like"/>
    <property type="match status" value="1"/>
</dbReference>
<feature type="transmembrane region" description="Helical" evidence="6">
    <location>
        <begin position="127"/>
        <end position="149"/>
    </location>
</feature>
<feature type="transmembrane region" description="Helical" evidence="6">
    <location>
        <begin position="161"/>
        <end position="182"/>
    </location>
</feature>
<dbReference type="RefSeq" id="WP_144209380.1">
    <property type="nucleotide sequence ID" value="NZ_CABHMZ010000017.1"/>
</dbReference>